<reference evidence="5" key="2">
    <citation type="submission" date="2014-01" db="EMBL/GenBank/DDBJ databases">
        <title>Evolution of pathogenesis and genome organization in the Tremellales.</title>
        <authorList>
            <person name="Cuomo C."/>
            <person name="Litvintseva A."/>
            <person name="Heitman J."/>
            <person name="Chen Y."/>
            <person name="Sun S."/>
            <person name="Springer D."/>
            <person name="Dromer F."/>
            <person name="Young S."/>
            <person name="Zeng Q."/>
            <person name="Chapman S."/>
            <person name="Gujja S."/>
            <person name="Saif S."/>
            <person name="Birren B."/>
        </authorList>
    </citation>
    <scope>NUCLEOTIDE SEQUENCE</scope>
    <source>
        <strain evidence="5">CBS 10118</strain>
    </source>
</reference>
<dbReference type="InterPro" id="IPR036866">
    <property type="entry name" value="RibonucZ/Hydroxyglut_hydro"/>
</dbReference>
<protein>
    <recommendedName>
        <fullName evidence="6">Metallo-beta-lactamase domain-containing protein</fullName>
    </recommendedName>
</protein>
<dbReference type="Gene3D" id="3.60.15.10">
    <property type="entry name" value="Ribonuclease Z/Hydroxyacylglutathione hydrolase-like"/>
    <property type="match status" value="1"/>
</dbReference>
<dbReference type="KEGG" id="kbi:30206983"/>
<keyword evidence="2" id="KW-0378">Hydrolase</keyword>
<organism evidence="5">
    <name type="scientific">Kwoniella bestiolae CBS 10118</name>
    <dbReference type="NCBI Taxonomy" id="1296100"/>
    <lineage>
        <taxon>Eukaryota</taxon>
        <taxon>Fungi</taxon>
        <taxon>Dikarya</taxon>
        <taxon>Basidiomycota</taxon>
        <taxon>Agaricomycotina</taxon>
        <taxon>Tremellomycetes</taxon>
        <taxon>Tremellales</taxon>
        <taxon>Cryptococcaceae</taxon>
        <taxon>Kwoniella</taxon>
    </lineage>
</organism>
<proteinExistence type="predicted"/>
<dbReference type="SUPFAM" id="SSF56281">
    <property type="entry name" value="Metallo-hydrolase/oxidoreductase"/>
    <property type="match status" value="1"/>
</dbReference>
<feature type="region of interest" description="Disordered" evidence="4">
    <location>
        <begin position="547"/>
        <end position="581"/>
    </location>
</feature>
<dbReference type="GeneID" id="30206983"/>
<gene>
    <name evidence="5" type="ORF">I302_02584</name>
</gene>
<reference evidence="5" key="1">
    <citation type="submission" date="2013-07" db="EMBL/GenBank/DDBJ databases">
        <title>The Genome Sequence of Cryptococcus bestiolae CBS10118.</title>
        <authorList>
            <consortium name="The Broad Institute Genome Sequencing Platform"/>
            <person name="Cuomo C."/>
            <person name="Litvintseva A."/>
            <person name="Chen Y."/>
            <person name="Heitman J."/>
            <person name="Sun S."/>
            <person name="Springer D."/>
            <person name="Dromer F."/>
            <person name="Young S.K."/>
            <person name="Zeng Q."/>
            <person name="Gargeya S."/>
            <person name="Fitzgerald M."/>
            <person name="Abouelleil A."/>
            <person name="Alvarado L."/>
            <person name="Berlin A.M."/>
            <person name="Chapman S.B."/>
            <person name="Dewar J."/>
            <person name="Goldberg J."/>
            <person name="Griggs A."/>
            <person name="Gujja S."/>
            <person name="Hansen M."/>
            <person name="Howarth C."/>
            <person name="Imamovic A."/>
            <person name="Larimer J."/>
            <person name="McCowan C."/>
            <person name="Murphy C."/>
            <person name="Pearson M."/>
            <person name="Priest M."/>
            <person name="Roberts A."/>
            <person name="Saif S."/>
            <person name="Shea T."/>
            <person name="Sykes S."/>
            <person name="Wortman J."/>
            <person name="Nusbaum C."/>
            <person name="Birren B."/>
        </authorList>
    </citation>
    <scope>NUCLEOTIDE SEQUENCE [LARGE SCALE GENOMIC DNA]</scope>
    <source>
        <strain evidence="5">CBS 10118</strain>
    </source>
</reference>
<accession>A0A1B9G9P8</accession>
<feature type="region of interest" description="Disordered" evidence="4">
    <location>
        <begin position="623"/>
        <end position="644"/>
    </location>
</feature>
<name>A0A1B9G9P8_9TREE</name>
<dbReference type="GO" id="GO:0035312">
    <property type="term" value="F:5'-3' DNA exonuclease activity"/>
    <property type="evidence" value="ECO:0007669"/>
    <property type="project" value="TreeGrafter"/>
</dbReference>
<dbReference type="GO" id="GO:0000723">
    <property type="term" value="P:telomere maintenance"/>
    <property type="evidence" value="ECO:0007669"/>
    <property type="project" value="TreeGrafter"/>
</dbReference>
<dbReference type="GO" id="GO:0006303">
    <property type="term" value="P:double-strand break repair via nonhomologous end joining"/>
    <property type="evidence" value="ECO:0007669"/>
    <property type="project" value="TreeGrafter"/>
</dbReference>
<dbReference type="Gene3D" id="3.40.50.12650">
    <property type="match status" value="1"/>
</dbReference>
<dbReference type="RefSeq" id="XP_019048809.2">
    <property type="nucleotide sequence ID" value="XM_019189247.2"/>
</dbReference>
<keyword evidence="3" id="KW-0269">Exonuclease</keyword>
<sequence length="667" mass="75202">MKFQLTQYLDGHLLEFPTIRVDCFLPSTSSTLLPSPPSCPTHPHPLRPAPNAQLFLLTHVHSDHLLGLSDSFTGKIICSPDTKRMLLALEAELDRGYLEEGKREVKRLKYPGLKRRVEGKGKEEKIVDRIEAVPYGYPKEYEIGYQDGKPQVVTITLLDANHCPGSTMFLITSPTKAVLHTGDVRADKLFIQTLRREPAIQPSLAPSSRYAGSTIGSGGGRRTLDRIYLDTGAILGTGDMPDREPILQDLVEQMSLFPDDTVFFLDTWCFGWEYVIKEVARYFNEPVHVDRYKRSIYTAIETDPYLLLCTTTDPHSTRFHACERTHKCVACKRFERGNRRPVYNLDKRIVSVNMVEVKDASWAMEHQAFLDKLGKAALGDVSWPYNINVPLARHSPLPELQNLVKLFKPKAVSPNTVTPGLKDMDYNLLPEFMKDCVDEGAYEVMMRERDSYFDGKYGKEYMKGLEGMRVVSLDGLSNVDLGILTSLSGPSIGATTADAKVSSTRFSMSKEQIFRMSGLPALRPHDLLQTIGFGTSSGFGMTHIKHSEEYETEEESPRKRRRVSYMKDESDDLGPEPSPPVVIKVEQSPTVAKKEVWSPLMTLKSESSIHTVRQSKGQATFIQSASSITKDQKPSRYSLGTDEKARIRRLMDRDRETFAEEDDEAED</sequence>
<dbReference type="AlphaFoldDB" id="A0A1B9G9P8"/>
<dbReference type="VEuPathDB" id="FungiDB:I302_02584"/>
<evidence type="ECO:0000313" key="5">
    <source>
        <dbReference type="EMBL" id="OCF27739.1"/>
    </source>
</evidence>
<evidence type="ECO:0000256" key="2">
    <source>
        <dbReference type="ARBA" id="ARBA00022801"/>
    </source>
</evidence>
<dbReference type="GO" id="GO:0036297">
    <property type="term" value="P:interstrand cross-link repair"/>
    <property type="evidence" value="ECO:0007669"/>
    <property type="project" value="TreeGrafter"/>
</dbReference>
<dbReference type="STRING" id="1296100.A0A1B9G9P8"/>
<evidence type="ECO:0000256" key="4">
    <source>
        <dbReference type="SAM" id="MobiDB-lite"/>
    </source>
</evidence>
<dbReference type="PANTHER" id="PTHR23240:SF8">
    <property type="entry name" value="PROTEIN ARTEMIS"/>
    <property type="match status" value="1"/>
</dbReference>
<dbReference type="OrthoDB" id="5561659at2759"/>
<dbReference type="GO" id="GO:0003684">
    <property type="term" value="F:damaged DNA binding"/>
    <property type="evidence" value="ECO:0007669"/>
    <property type="project" value="TreeGrafter"/>
</dbReference>
<dbReference type="PANTHER" id="PTHR23240">
    <property type="entry name" value="DNA CROSS-LINK REPAIR PROTEIN PSO2/SNM1-RELATED"/>
    <property type="match status" value="1"/>
</dbReference>
<evidence type="ECO:0000256" key="3">
    <source>
        <dbReference type="ARBA" id="ARBA00022839"/>
    </source>
</evidence>
<dbReference type="EMBL" id="KI894019">
    <property type="protein sequence ID" value="OCF27739.1"/>
    <property type="molecule type" value="Genomic_DNA"/>
</dbReference>
<evidence type="ECO:0008006" key="6">
    <source>
        <dbReference type="Google" id="ProtNLM"/>
    </source>
</evidence>
<keyword evidence="1" id="KW-0540">Nuclease</keyword>
<evidence type="ECO:0000256" key="1">
    <source>
        <dbReference type="ARBA" id="ARBA00022722"/>
    </source>
</evidence>